<accession>A0A1D1V792</accession>
<organism evidence="1 2">
    <name type="scientific">Ramazzottius varieornatus</name>
    <name type="common">Water bear</name>
    <name type="synonym">Tardigrade</name>
    <dbReference type="NCBI Taxonomy" id="947166"/>
    <lineage>
        <taxon>Eukaryota</taxon>
        <taxon>Metazoa</taxon>
        <taxon>Ecdysozoa</taxon>
        <taxon>Tardigrada</taxon>
        <taxon>Eutardigrada</taxon>
        <taxon>Parachela</taxon>
        <taxon>Hypsibioidea</taxon>
        <taxon>Ramazzottiidae</taxon>
        <taxon>Ramazzottius</taxon>
    </lineage>
</organism>
<sequence>MVSPVIEAMITIHGAICQTVGGEKILMVRRKIKGLITAERLLSHTSQGAHVRLLPSGNLYYNICDRKITKFVTEKYLKEVPDRKKRAEACVAVVKERMQAYGKDCLWNADQSGFEYEMRPGRTLDFVGAKHVLALTQSQNLMIQSYTVMMCVSPGVRKFVPVIFITLQEPEGIFGPLAKKSMFKASNLHVTASTSGMMTKELYIE</sequence>
<evidence type="ECO:0000313" key="2">
    <source>
        <dbReference type="Proteomes" id="UP000186922"/>
    </source>
</evidence>
<dbReference type="AlphaFoldDB" id="A0A1D1V792"/>
<evidence type="ECO:0000313" key="1">
    <source>
        <dbReference type="EMBL" id="GAU94703.1"/>
    </source>
</evidence>
<dbReference type="EMBL" id="BDGG01000002">
    <property type="protein sequence ID" value="GAU94703.1"/>
    <property type="molecule type" value="Genomic_DNA"/>
</dbReference>
<evidence type="ECO:0008006" key="3">
    <source>
        <dbReference type="Google" id="ProtNLM"/>
    </source>
</evidence>
<gene>
    <name evidence="1" type="primary">RvY_06428-1</name>
    <name evidence="1" type="synonym">RvY_06428.1</name>
    <name evidence="1" type="ORF">RvY_06428</name>
</gene>
<keyword evidence="2" id="KW-1185">Reference proteome</keyword>
<comment type="caution">
    <text evidence="1">The sequence shown here is derived from an EMBL/GenBank/DDBJ whole genome shotgun (WGS) entry which is preliminary data.</text>
</comment>
<protein>
    <recommendedName>
        <fullName evidence="3">DDE-1 domain-containing protein</fullName>
    </recommendedName>
</protein>
<name>A0A1D1V792_RAMVA</name>
<proteinExistence type="predicted"/>
<dbReference type="OrthoDB" id="10051656at2759"/>
<reference evidence="1 2" key="1">
    <citation type="journal article" date="2016" name="Nat. Commun.">
        <title>Extremotolerant tardigrade genome and improved radiotolerance of human cultured cells by tardigrade-unique protein.</title>
        <authorList>
            <person name="Hashimoto T."/>
            <person name="Horikawa D.D."/>
            <person name="Saito Y."/>
            <person name="Kuwahara H."/>
            <person name="Kozuka-Hata H."/>
            <person name="Shin-I T."/>
            <person name="Minakuchi Y."/>
            <person name="Ohishi K."/>
            <person name="Motoyama A."/>
            <person name="Aizu T."/>
            <person name="Enomoto A."/>
            <person name="Kondo K."/>
            <person name="Tanaka S."/>
            <person name="Hara Y."/>
            <person name="Koshikawa S."/>
            <person name="Sagara H."/>
            <person name="Miura T."/>
            <person name="Yokobori S."/>
            <person name="Miyagawa K."/>
            <person name="Suzuki Y."/>
            <person name="Kubo T."/>
            <person name="Oyama M."/>
            <person name="Kohara Y."/>
            <person name="Fujiyama A."/>
            <person name="Arakawa K."/>
            <person name="Katayama T."/>
            <person name="Toyoda A."/>
            <person name="Kunieda T."/>
        </authorList>
    </citation>
    <scope>NUCLEOTIDE SEQUENCE [LARGE SCALE GENOMIC DNA]</scope>
    <source>
        <strain evidence="1 2">YOKOZUNA-1</strain>
    </source>
</reference>
<dbReference type="Proteomes" id="UP000186922">
    <property type="component" value="Unassembled WGS sequence"/>
</dbReference>